<dbReference type="Pfam" id="PF07804">
    <property type="entry name" value="HipA_C"/>
    <property type="match status" value="1"/>
</dbReference>
<name>A0A3B0XN85_9ZZZZ</name>
<dbReference type="EMBL" id="UOFI01000173">
    <property type="protein sequence ID" value="VAW69748.1"/>
    <property type="molecule type" value="Genomic_DNA"/>
</dbReference>
<protein>
    <recommendedName>
        <fullName evidence="3">HipA-like C-terminal domain-containing protein</fullName>
    </recommendedName>
</protein>
<dbReference type="AlphaFoldDB" id="A0A3B0XN85"/>
<accession>A0A3B0XN85</accession>
<dbReference type="GO" id="GO:0005829">
    <property type="term" value="C:cytosol"/>
    <property type="evidence" value="ECO:0007669"/>
    <property type="project" value="TreeGrafter"/>
</dbReference>
<evidence type="ECO:0000313" key="4">
    <source>
        <dbReference type="EMBL" id="VAW69748.1"/>
    </source>
</evidence>
<proteinExistence type="predicted"/>
<gene>
    <name evidence="4" type="ORF">MNBD_GAMMA09-2307</name>
</gene>
<reference evidence="4" key="1">
    <citation type="submission" date="2018-06" db="EMBL/GenBank/DDBJ databases">
        <authorList>
            <person name="Zhirakovskaya E."/>
        </authorList>
    </citation>
    <scope>NUCLEOTIDE SEQUENCE</scope>
</reference>
<dbReference type="PANTHER" id="PTHR37419">
    <property type="entry name" value="SERINE/THREONINE-PROTEIN KINASE TOXIN HIPA"/>
    <property type="match status" value="1"/>
</dbReference>
<keyword evidence="2" id="KW-0418">Kinase</keyword>
<evidence type="ECO:0000259" key="3">
    <source>
        <dbReference type="Pfam" id="PF07804"/>
    </source>
</evidence>
<keyword evidence="1" id="KW-0808">Transferase</keyword>
<evidence type="ECO:0000256" key="2">
    <source>
        <dbReference type="ARBA" id="ARBA00022777"/>
    </source>
</evidence>
<sequence length="459" mass="51842">MDRDAVIWTNIGDAPIKMGRLNVTDNECRFNFEAAFLETGLPGMGVLHNPKLIGRNPLVWKRTEYFPIFPELKSLIPPRNELNFQRKLILSYLAKIGINPAIGFETDWEILMVSGHGGIGHNDVFKDDESAMKWYNDNQPGEFYTVDASFGFSLKEFLTWMDQDADILLKALGPTPSVGGAVPKLLISIPDTGWDGRIALPTKPGTHNRTDIILKFEQNNQYPGIIELEALALDIHKEAGFETPRYWKTSINGVNALAIERFDRNQYNKPIFMETAYSVMACGDKTITNHYSSSYDRIADAIDKISAPFIHDPAKGKEYLFKRLILSFLTGNGDLHLENLSIIEINGERKFSPVYDPTPMRAYSIHDMLAPMPFGNYGDFSTTDELVDLNSALLRLLKKYGISKQRGRGITEELLNITKDYIERVRGIPAVTEHSKKILSKSISKVRRQLEYFLVAPSS</sequence>
<dbReference type="Gene3D" id="1.10.1070.20">
    <property type="match status" value="1"/>
</dbReference>
<dbReference type="InterPro" id="IPR052028">
    <property type="entry name" value="HipA_Ser/Thr_kinase"/>
</dbReference>
<dbReference type="InterPro" id="IPR012893">
    <property type="entry name" value="HipA-like_C"/>
</dbReference>
<organism evidence="4">
    <name type="scientific">hydrothermal vent metagenome</name>
    <dbReference type="NCBI Taxonomy" id="652676"/>
    <lineage>
        <taxon>unclassified sequences</taxon>
        <taxon>metagenomes</taxon>
        <taxon>ecological metagenomes</taxon>
    </lineage>
</organism>
<feature type="domain" description="HipA-like C-terminal" evidence="3">
    <location>
        <begin position="177"/>
        <end position="392"/>
    </location>
</feature>
<dbReference type="GO" id="GO:0004674">
    <property type="term" value="F:protein serine/threonine kinase activity"/>
    <property type="evidence" value="ECO:0007669"/>
    <property type="project" value="TreeGrafter"/>
</dbReference>
<evidence type="ECO:0000256" key="1">
    <source>
        <dbReference type="ARBA" id="ARBA00022679"/>
    </source>
</evidence>